<accession>A0A0L0VKC6</accession>
<evidence type="ECO:0000313" key="2">
    <source>
        <dbReference type="EMBL" id="KNE99732.1"/>
    </source>
</evidence>
<dbReference type="GO" id="GO:0000981">
    <property type="term" value="F:DNA-binding transcription factor activity, RNA polymerase II-specific"/>
    <property type="evidence" value="ECO:0007669"/>
    <property type="project" value="InterPro"/>
</dbReference>
<proteinExistence type="predicted"/>
<feature type="region of interest" description="Disordered" evidence="1">
    <location>
        <begin position="594"/>
        <end position="620"/>
    </location>
</feature>
<sequence length="831" mass="91049">MLFAGSPHLVGDSTQQICQLTPVSRRVDLAHAAADALQAPVQSVELKQCIHHSHFPLHAPPLACCLSSHSSHPYSSTGELVKSSSEGSLATHAKAVKSLDEREVAGPASATGDLRSNADSSMYYMVSANQNNASSDNTMHIHPSQSKLPGSSNGDLGMKQAEASTWSRVNSIEAPLSGTSPSERLDAHSNQVAQRKKYPPRGGIMQSGITRSSRNFKEASDTHRLPERFERKQNFACGSSRIQSISSLKPSNNHAMITRLLVLDFNPAVCCLVDQSRFTESLTRSLCIETCRKLKIRCVLSLGKSRCSRCEKSNSECLDTSSQRVAAAAARARQGLRKRRKKSPEAEAELSNSGPAVLKTKKMQTFPDVYQEVVDDSEPHVQLGSIVQVKAEGKNEYELNHRRVTGVICNIVAVYLDGQEGTPIPCSLIKRVDTPLPTNIEIEDKTDKNLKPEWIKTDVLAVPDTQAIENELGTLSPTESSQISARILDTRSPTLAKELRRNLQSSQTFEKQEYHGSSIRSYNPGVIPAPALQHQAMPTLSEMQTLSPPCTNPHPPQSPYSGKDWLLDKPIAQSEYSNSQVAILQSCGTSHYRLASAPQRREPTESIEREGGVTSTTELCRDDHGKHALWTDGNWPTPGELVDISLPATKGSSSSENILYPAYPISSRLSCNSIFRSFSMSQVTGVRAESQQVCETNHEKAPEGLRSPIMVSESPDICQFIENIYPQHNNLIGEDFQSHTTQSDTIETREYLRGDGQGFGTEEHPVYDDWSKTGSALTLENNQLGIGMMKQSGDNVHSDHFDDTNTDRAICRFSARLGNTEHGDIIDAAPG</sequence>
<gene>
    <name evidence="2" type="ORF">PSTG_07020</name>
</gene>
<organism evidence="2 3">
    <name type="scientific">Puccinia striiformis f. sp. tritici PST-78</name>
    <dbReference type="NCBI Taxonomy" id="1165861"/>
    <lineage>
        <taxon>Eukaryota</taxon>
        <taxon>Fungi</taxon>
        <taxon>Dikarya</taxon>
        <taxon>Basidiomycota</taxon>
        <taxon>Pucciniomycotina</taxon>
        <taxon>Pucciniomycetes</taxon>
        <taxon>Pucciniales</taxon>
        <taxon>Pucciniaceae</taxon>
        <taxon>Puccinia</taxon>
    </lineage>
</organism>
<keyword evidence="3" id="KW-1185">Reference proteome</keyword>
<dbReference type="InterPro" id="IPR001138">
    <property type="entry name" value="Zn2Cys6_DnaBD"/>
</dbReference>
<evidence type="ECO:0000256" key="1">
    <source>
        <dbReference type="SAM" id="MobiDB-lite"/>
    </source>
</evidence>
<dbReference type="CDD" id="cd00067">
    <property type="entry name" value="GAL4"/>
    <property type="match status" value="1"/>
</dbReference>
<protein>
    <submittedName>
        <fullName evidence="2">Uncharacterized protein</fullName>
    </submittedName>
</protein>
<feature type="compositionally biased region" description="Basic and acidic residues" evidence="1">
    <location>
        <begin position="599"/>
        <end position="611"/>
    </location>
</feature>
<comment type="caution">
    <text evidence="2">The sequence shown here is derived from an EMBL/GenBank/DDBJ whole genome shotgun (WGS) entry which is preliminary data.</text>
</comment>
<dbReference type="Proteomes" id="UP000054564">
    <property type="component" value="Unassembled WGS sequence"/>
</dbReference>
<evidence type="ECO:0000313" key="3">
    <source>
        <dbReference type="Proteomes" id="UP000054564"/>
    </source>
</evidence>
<reference evidence="3" key="1">
    <citation type="submission" date="2014-03" db="EMBL/GenBank/DDBJ databases">
        <title>The Genome Sequence of Puccinia striiformis f. sp. tritici PST-78.</title>
        <authorList>
            <consortium name="The Broad Institute Genome Sequencing Platform"/>
            <person name="Cuomo C."/>
            <person name="Hulbert S."/>
            <person name="Chen X."/>
            <person name="Walker B."/>
            <person name="Young S.K."/>
            <person name="Zeng Q."/>
            <person name="Gargeya S."/>
            <person name="Fitzgerald M."/>
            <person name="Haas B."/>
            <person name="Abouelleil A."/>
            <person name="Alvarado L."/>
            <person name="Arachchi H.M."/>
            <person name="Berlin A.M."/>
            <person name="Chapman S.B."/>
            <person name="Goldberg J."/>
            <person name="Griggs A."/>
            <person name="Gujja S."/>
            <person name="Hansen M."/>
            <person name="Howarth C."/>
            <person name="Imamovic A."/>
            <person name="Larimer J."/>
            <person name="McCowan C."/>
            <person name="Montmayeur A."/>
            <person name="Murphy C."/>
            <person name="Neiman D."/>
            <person name="Pearson M."/>
            <person name="Priest M."/>
            <person name="Roberts A."/>
            <person name="Saif S."/>
            <person name="Shea T."/>
            <person name="Sisk P."/>
            <person name="Sykes S."/>
            <person name="Wortman J."/>
            <person name="Nusbaum C."/>
            <person name="Birren B."/>
        </authorList>
    </citation>
    <scope>NUCLEOTIDE SEQUENCE [LARGE SCALE GENOMIC DNA]</scope>
    <source>
        <strain evidence="3">race PST-78</strain>
    </source>
</reference>
<feature type="compositionally biased region" description="Polar residues" evidence="1">
    <location>
        <begin position="177"/>
        <end position="193"/>
    </location>
</feature>
<name>A0A0L0VKC6_9BASI</name>
<feature type="region of interest" description="Disordered" evidence="1">
    <location>
        <begin position="329"/>
        <end position="353"/>
    </location>
</feature>
<dbReference type="GO" id="GO:0008270">
    <property type="term" value="F:zinc ion binding"/>
    <property type="evidence" value="ECO:0007669"/>
    <property type="project" value="InterPro"/>
</dbReference>
<feature type="region of interest" description="Disordered" evidence="1">
    <location>
        <begin position="174"/>
        <end position="223"/>
    </location>
</feature>
<dbReference type="AlphaFoldDB" id="A0A0L0VKC6"/>
<dbReference type="EMBL" id="AJIL01000043">
    <property type="protein sequence ID" value="KNE99732.1"/>
    <property type="molecule type" value="Genomic_DNA"/>
</dbReference>